<proteinExistence type="predicted"/>
<comment type="caution">
    <text evidence="4">The sequence shown here is derived from an EMBL/GenBank/DDBJ whole genome shotgun (WGS) entry which is preliminary data.</text>
</comment>
<keyword evidence="1" id="KW-0560">Oxidoreductase</keyword>
<evidence type="ECO:0000313" key="4">
    <source>
        <dbReference type="EMBL" id="GAA3621757.1"/>
    </source>
</evidence>
<dbReference type="EMBL" id="BAABAB010000016">
    <property type="protein sequence ID" value="GAA3621757.1"/>
    <property type="molecule type" value="Genomic_DNA"/>
</dbReference>
<evidence type="ECO:0000256" key="1">
    <source>
        <dbReference type="ARBA" id="ARBA00023002"/>
    </source>
</evidence>
<gene>
    <name evidence="4" type="ORF">GCM10022236_25180</name>
</gene>
<reference evidence="5" key="1">
    <citation type="journal article" date="2019" name="Int. J. Syst. Evol. Microbiol.">
        <title>The Global Catalogue of Microorganisms (GCM) 10K type strain sequencing project: providing services to taxonomists for standard genome sequencing and annotation.</title>
        <authorList>
            <consortium name="The Broad Institute Genomics Platform"/>
            <consortium name="The Broad Institute Genome Sequencing Center for Infectious Disease"/>
            <person name="Wu L."/>
            <person name="Ma J."/>
        </authorList>
    </citation>
    <scope>NUCLEOTIDE SEQUENCE [LARGE SCALE GENOMIC DNA]</scope>
    <source>
        <strain evidence="5">JCM 16929</strain>
    </source>
</reference>
<dbReference type="RefSeq" id="WP_344804963.1">
    <property type="nucleotide sequence ID" value="NZ_BAABAB010000016.1"/>
</dbReference>
<protein>
    <submittedName>
        <fullName evidence="4">Gfo/Idh/MocA family oxidoreductase</fullName>
    </submittedName>
</protein>
<dbReference type="Proteomes" id="UP001501490">
    <property type="component" value="Unassembled WGS sequence"/>
</dbReference>
<dbReference type="SUPFAM" id="SSF55347">
    <property type="entry name" value="Glyceraldehyde-3-phosphate dehydrogenase-like, C-terminal domain"/>
    <property type="match status" value="1"/>
</dbReference>
<dbReference type="Gene3D" id="3.40.50.720">
    <property type="entry name" value="NAD(P)-binding Rossmann-like Domain"/>
    <property type="match status" value="1"/>
</dbReference>
<dbReference type="Pfam" id="PF01408">
    <property type="entry name" value="GFO_IDH_MocA"/>
    <property type="match status" value="1"/>
</dbReference>
<keyword evidence="5" id="KW-1185">Reference proteome</keyword>
<dbReference type="InterPro" id="IPR036291">
    <property type="entry name" value="NAD(P)-bd_dom_sf"/>
</dbReference>
<dbReference type="InterPro" id="IPR000683">
    <property type="entry name" value="Gfo/Idh/MocA-like_OxRdtase_N"/>
</dbReference>
<dbReference type="PANTHER" id="PTHR43818">
    <property type="entry name" value="BCDNA.GH03377"/>
    <property type="match status" value="1"/>
</dbReference>
<dbReference type="InterPro" id="IPR050463">
    <property type="entry name" value="Gfo/Idh/MocA_oxidrdct_glycsds"/>
</dbReference>
<name>A0ABP6ZXC3_9ACTN</name>
<feature type="domain" description="Gfo/Idh/MocA-like oxidoreductase N-terminal" evidence="2">
    <location>
        <begin position="12"/>
        <end position="139"/>
    </location>
</feature>
<evidence type="ECO:0000313" key="5">
    <source>
        <dbReference type="Proteomes" id="UP001501490"/>
    </source>
</evidence>
<accession>A0ABP6ZXC3</accession>
<dbReference type="Pfam" id="PF22725">
    <property type="entry name" value="GFO_IDH_MocA_C3"/>
    <property type="match status" value="1"/>
</dbReference>
<dbReference type="PANTHER" id="PTHR43818:SF11">
    <property type="entry name" value="BCDNA.GH03377"/>
    <property type="match status" value="1"/>
</dbReference>
<dbReference type="Gene3D" id="3.30.360.10">
    <property type="entry name" value="Dihydrodipicolinate Reductase, domain 2"/>
    <property type="match status" value="1"/>
</dbReference>
<dbReference type="SUPFAM" id="SSF51735">
    <property type="entry name" value="NAD(P)-binding Rossmann-fold domains"/>
    <property type="match status" value="1"/>
</dbReference>
<evidence type="ECO:0000259" key="2">
    <source>
        <dbReference type="Pfam" id="PF01408"/>
    </source>
</evidence>
<evidence type="ECO:0000259" key="3">
    <source>
        <dbReference type="Pfam" id="PF22725"/>
    </source>
</evidence>
<organism evidence="4 5">
    <name type="scientific">Microlunatus ginsengisoli</name>
    <dbReference type="NCBI Taxonomy" id="363863"/>
    <lineage>
        <taxon>Bacteria</taxon>
        <taxon>Bacillati</taxon>
        <taxon>Actinomycetota</taxon>
        <taxon>Actinomycetes</taxon>
        <taxon>Propionibacteriales</taxon>
        <taxon>Propionibacteriaceae</taxon>
        <taxon>Microlunatus</taxon>
    </lineage>
</organism>
<dbReference type="InterPro" id="IPR055170">
    <property type="entry name" value="GFO_IDH_MocA-like_dom"/>
</dbReference>
<sequence>MSSAPSSDSRPLRVGIIGFGWMGQVHARAYARLAQHFLDLPVRPELVAIADNAADSRLASAVAAFGFRDVHADWRELVARDDIDLVSVTGPNFIHRDVSVAVARSGKHLWVEKPAGRDAAETREIAAAVAAAGVRSAAGFNYRNAPAVERAKALIADGRLGAVRHVRVRLLADYAAHPEGALTWRYQNAWSGSGVAGDLVSHGVDLARYVVGEISELMADTAIFIPQRPALTGVATGHNSRGGGELGAVENEDYLSALLRFDGGARGVLESCRTSVGEQCTYGIEVHGGRGALAWDFRRMGELQLCLDQDVADASYTCEYVGPRAGEFGAFQPAGGIAMSYDDLKVIEAHRLISSIVTGRPVGATIADAVVAAELVDAMLESSRTGRWLRVDPVPIPA</sequence>
<feature type="domain" description="GFO/IDH/MocA-like oxidoreductase" evidence="3">
    <location>
        <begin position="149"/>
        <end position="293"/>
    </location>
</feature>